<dbReference type="AlphaFoldDB" id="A0A433SC22"/>
<proteinExistence type="predicted"/>
<dbReference type="EMBL" id="PQSP01000005">
    <property type="protein sequence ID" value="RUS66297.1"/>
    <property type="molecule type" value="Genomic_DNA"/>
</dbReference>
<reference evidence="2 3" key="1">
    <citation type="submission" date="2018-01" db="EMBL/GenBank/DDBJ databases">
        <title>Saezia sanguinis gen. nov., sp. nov., in the order Burkholderiales isolated from human blood.</title>
        <authorList>
            <person name="Medina-Pascual M.J."/>
            <person name="Valdezate S."/>
            <person name="Monzon S."/>
            <person name="Cuesta I."/>
            <person name="Carrasco G."/>
            <person name="Villalon P."/>
            <person name="Saez-Nieto J.A."/>
        </authorList>
    </citation>
    <scope>NUCLEOTIDE SEQUENCE [LARGE SCALE GENOMIC DNA]</scope>
    <source>
        <strain evidence="2 3">CNM695-12</strain>
    </source>
</reference>
<evidence type="ECO:0000313" key="2">
    <source>
        <dbReference type="EMBL" id="RUS66297.1"/>
    </source>
</evidence>
<dbReference type="Pfam" id="PF07332">
    <property type="entry name" value="Phage_holin_3_6"/>
    <property type="match status" value="1"/>
</dbReference>
<keyword evidence="1" id="KW-1133">Transmembrane helix</keyword>
<comment type="caution">
    <text evidence="2">The sequence shown here is derived from an EMBL/GenBank/DDBJ whole genome shotgun (WGS) entry which is preliminary data.</text>
</comment>
<feature type="transmembrane region" description="Helical" evidence="1">
    <location>
        <begin position="54"/>
        <end position="79"/>
    </location>
</feature>
<keyword evidence="1" id="KW-0472">Membrane</keyword>
<gene>
    <name evidence="2" type="ORF">CUZ56_02023</name>
</gene>
<accession>A0A433SC22</accession>
<dbReference type="InterPro" id="IPR009937">
    <property type="entry name" value="Phage_holin_3_6"/>
</dbReference>
<keyword evidence="3" id="KW-1185">Reference proteome</keyword>
<evidence type="ECO:0000256" key="1">
    <source>
        <dbReference type="SAM" id="Phobius"/>
    </source>
</evidence>
<evidence type="ECO:0008006" key="4">
    <source>
        <dbReference type="Google" id="ProtNLM"/>
    </source>
</evidence>
<name>A0A433SC22_9BURK</name>
<dbReference type="OrthoDB" id="8906425at2"/>
<dbReference type="RefSeq" id="WP_126980212.1">
    <property type="nucleotide sequence ID" value="NZ_PQSP01000005.1"/>
</dbReference>
<organism evidence="2 3">
    <name type="scientific">Saezia sanguinis</name>
    <dbReference type="NCBI Taxonomy" id="1965230"/>
    <lineage>
        <taxon>Bacteria</taxon>
        <taxon>Pseudomonadati</taxon>
        <taxon>Pseudomonadota</taxon>
        <taxon>Betaproteobacteria</taxon>
        <taxon>Burkholderiales</taxon>
        <taxon>Saeziaceae</taxon>
        <taxon>Saezia</taxon>
    </lineage>
</organism>
<evidence type="ECO:0000313" key="3">
    <source>
        <dbReference type="Proteomes" id="UP000286947"/>
    </source>
</evidence>
<keyword evidence="1" id="KW-0812">Transmembrane</keyword>
<feature type="transmembrane region" description="Helical" evidence="1">
    <location>
        <begin position="85"/>
        <end position="107"/>
    </location>
</feature>
<protein>
    <recommendedName>
        <fullName evidence="4">Inner membrane protein YqjE</fullName>
    </recommendedName>
</protein>
<sequence>MSLLSLLGVDRWIDSWSERMREAMAEGTSGLEARALLAKLEWQEEKRRLQQLTILFLLCTGLTVGILMGISMAVIVTFWDTPSRVMVAWGVVLFWIVVWVVMLVLLLQVARKSRQAFELTRKELSQDWEALKERL</sequence>
<dbReference type="Proteomes" id="UP000286947">
    <property type="component" value="Unassembled WGS sequence"/>
</dbReference>